<dbReference type="Pfam" id="PF13966">
    <property type="entry name" value="zf-RVT"/>
    <property type="match status" value="1"/>
</dbReference>
<evidence type="ECO:0000259" key="1">
    <source>
        <dbReference type="Pfam" id="PF13966"/>
    </source>
</evidence>
<feature type="domain" description="Reverse transcriptase zinc-binding" evidence="1">
    <location>
        <begin position="2"/>
        <end position="51"/>
    </location>
</feature>
<comment type="caution">
    <text evidence="2">The sequence shown here is derived from an EMBL/GenBank/DDBJ whole genome shotgun (WGS) entry which is preliminary data.</text>
</comment>
<dbReference type="EMBL" id="VIEB01000255">
    <property type="protein sequence ID" value="TQD98251.1"/>
    <property type="molecule type" value="Genomic_DNA"/>
</dbReference>
<proteinExistence type="predicted"/>
<dbReference type="AlphaFoldDB" id="A0A540MHN6"/>
<dbReference type="Proteomes" id="UP000315295">
    <property type="component" value="Unassembled WGS sequence"/>
</dbReference>
<dbReference type="InterPro" id="IPR026960">
    <property type="entry name" value="RVT-Znf"/>
</dbReference>
<accession>A0A540MHN6</accession>
<evidence type="ECO:0000313" key="3">
    <source>
        <dbReference type="Proteomes" id="UP000315295"/>
    </source>
</evidence>
<protein>
    <recommendedName>
        <fullName evidence="1">Reverse transcriptase zinc-binding domain-containing protein</fullName>
    </recommendedName>
</protein>
<gene>
    <name evidence="2" type="ORF">C1H46_016072</name>
</gene>
<keyword evidence="3" id="KW-1185">Reference proteome</keyword>
<sequence length="123" mass="14011">MMAWRIISDIVPTTDNLRQWRVPTDQTCILCDPAPESTYHLMECPFAVGVWRAAALPCRLPHQNIGSLKEWALTVVQNSKRADFECVLMLLWAIWTARNSKLRCETPSPDPRRVMIGGKTPYG</sequence>
<evidence type="ECO:0000313" key="2">
    <source>
        <dbReference type="EMBL" id="TQD98251.1"/>
    </source>
</evidence>
<reference evidence="2 3" key="1">
    <citation type="journal article" date="2019" name="G3 (Bethesda)">
        <title>Sequencing of a Wild Apple (Malus baccata) Genome Unravels the Differences Between Cultivated and Wild Apple Species Regarding Disease Resistance and Cold Tolerance.</title>
        <authorList>
            <person name="Chen X."/>
        </authorList>
    </citation>
    <scope>NUCLEOTIDE SEQUENCE [LARGE SCALE GENOMIC DNA]</scope>
    <source>
        <strain evidence="3">cv. Shandingzi</strain>
        <tissue evidence="2">Leaves</tissue>
    </source>
</reference>
<name>A0A540MHN6_MALBA</name>
<organism evidence="2 3">
    <name type="scientific">Malus baccata</name>
    <name type="common">Siberian crab apple</name>
    <name type="synonym">Pyrus baccata</name>
    <dbReference type="NCBI Taxonomy" id="106549"/>
    <lineage>
        <taxon>Eukaryota</taxon>
        <taxon>Viridiplantae</taxon>
        <taxon>Streptophyta</taxon>
        <taxon>Embryophyta</taxon>
        <taxon>Tracheophyta</taxon>
        <taxon>Spermatophyta</taxon>
        <taxon>Magnoliopsida</taxon>
        <taxon>eudicotyledons</taxon>
        <taxon>Gunneridae</taxon>
        <taxon>Pentapetalae</taxon>
        <taxon>rosids</taxon>
        <taxon>fabids</taxon>
        <taxon>Rosales</taxon>
        <taxon>Rosaceae</taxon>
        <taxon>Amygdaloideae</taxon>
        <taxon>Maleae</taxon>
        <taxon>Malus</taxon>
    </lineage>
</organism>